<organism evidence="1 2">
    <name type="scientific">Sinomicrobium weinanense</name>
    <dbReference type="NCBI Taxonomy" id="2842200"/>
    <lineage>
        <taxon>Bacteria</taxon>
        <taxon>Pseudomonadati</taxon>
        <taxon>Bacteroidota</taxon>
        <taxon>Flavobacteriia</taxon>
        <taxon>Flavobacteriales</taxon>
        <taxon>Flavobacteriaceae</taxon>
        <taxon>Sinomicrobium</taxon>
    </lineage>
</organism>
<proteinExistence type="predicted"/>
<dbReference type="EMBL" id="JACVDC010000003">
    <property type="protein sequence ID" value="MBC9794793.1"/>
    <property type="molecule type" value="Genomic_DNA"/>
</dbReference>
<accession>A0A926JP89</accession>
<dbReference type="RefSeq" id="WP_187963950.1">
    <property type="nucleotide sequence ID" value="NZ_JACVDC010000003.1"/>
</dbReference>
<evidence type="ECO:0000313" key="2">
    <source>
        <dbReference type="Proteomes" id="UP000653730"/>
    </source>
</evidence>
<sequence length="49" mass="5652">MENKVPDMSYMSSSTLELEPVLIDGQRVLFDEKVKLMPVTLEKKEADHE</sequence>
<reference evidence="1 2" key="1">
    <citation type="submission" date="2020-09" db="EMBL/GenBank/DDBJ databases">
        <title>Sinomicrobium weinanense sp. nov., a halophilic bacteria isolated from saline-alkali soil.</title>
        <authorList>
            <person name="Wu P."/>
            <person name="Ren H."/>
            <person name="Mei Y."/>
            <person name="Liang Y."/>
            <person name="Chen Z."/>
        </authorList>
    </citation>
    <scope>NUCLEOTIDE SEQUENCE [LARGE SCALE GENOMIC DNA]</scope>
    <source>
        <strain evidence="1 2">FJxs</strain>
    </source>
</reference>
<name>A0A926JP89_9FLAO</name>
<keyword evidence="2" id="KW-1185">Reference proteome</keyword>
<dbReference type="Proteomes" id="UP000653730">
    <property type="component" value="Unassembled WGS sequence"/>
</dbReference>
<protein>
    <submittedName>
        <fullName evidence="1">Uncharacterized protein</fullName>
    </submittedName>
</protein>
<dbReference type="AlphaFoldDB" id="A0A926JP89"/>
<gene>
    <name evidence="1" type="ORF">IBL28_02340</name>
</gene>
<evidence type="ECO:0000313" key="1">
    <source>
        <dbReference type="EMBL" id="MBC9794793.1"/>
    </source>
</evidence>
<comment type="caution">
    <text evidence="1">The sequence shown here is derived from an EMBL/GenBank/DDBJ whole genome shotgun (WGS) entry which is preliminary data.</text>
</comment>